<reference evidence="1 2" key="1">
    <citation type="submission" date="2020-08" db="EMBL/GenBank/DDBJ databases">
        <title>Genomic Encyclopedia of Type Strains, Phase IV (KMG-IV): sequencing the most valuable type-strain genomes for metagenomic binning, comparative biology and taxonomic classification.</title>
        <authorList>
            <person name="Goeker M."/>
        </authorList>
    </citation>
    <scope>NUCLEOTIDE SEQUENCE [LARGE SCALE GENOMIC DNA]</scope>
    <source>
        <strain evidence="1 2">DSM 25895</strain>
    </source>
</reference>
<dbReference type="RefSeq" id="WP_184483522.1">
    <property type="nucleotide sequence ID" value="NZ_JAAEDJ010000298.1"/>
</dbReference>
<evidence type="ECO:0000313" key="1">
    <source>
        <dbReference type="EMBL" id="MBB5689565.1"/>
    </source>
</evidence>
<dbReference type="GO" id="GO:0008168">
    <property type="term" value="F:methyltransferase activity"/>
    <property type="evidence" value="ECO:0007669"/>
    <property type="project" value="UniProtKB-KW"/>
</dbReference>
<keyword evidence="1" id="KW-0808">Transferase</keyword>
<proteinExistence type="predicted"/>
<organism evidence="1 2">
    <name type="scientific">Neoroseomonas alkaliterrae</name>
    <dbReference type="NCBI Taxonomy" id="1452450"/>
    <lineage>
        <taxon>Bacteria</taxon>
        <taxon>Pseudomonadati</taxon>
        <taxon>Pseudomonadota</taxon>
        <taxon>Alphaproteobacteria</taxon>
        <taxon>Acetobacterales</taxon>
        <taxon>Acetobacteraceae</taxon>
        <taxon>Neoroseomonas</taxon>
    </lineage>
</organism>
<dbReference type="InterPro" id="IPR029063">
    <property type="entry name" value="SAM-dependent_MTases_sf"/>
</dbReference>
<accession>A0A840XLT7</accession>
<gene>
    <name evidence="1" type="ORF">FHS88_001690</name>
</gene>
<dbReference type="EMBL" id="JACIJE010000004">
    <property type="protein sequence ID" value="MBB5689565.1"/>
    <property type="molecule type" value="Genomic_DNA"/>
</dbReference>
<keyword evidence="1" id="KW-0489">Methyltransferase</keyword>
<dbReference type="Pfam" id="PF13578">
    <property type="entry name" value="Methyltransf_24"/>
    <property type="match status" value="1"/>
</dbReference>
<comment type="caution">
    <text evidence="1">The sequence shown here is derived from an EMBL/GenBank/DDBJ whole genome shotgun (WGS) entry which is preliminary data.</text>
</comment>
<protein>
    <submittedName>
        <fullName evidence="1">Putative O-methyltransferase YrrM</fullName>
    </submittedName>
</protein>
<dbReference type="GO" id="GO:0032259">
    <property type="term" value="P:methylation"/>
    <property type="evidence" value="ECO:0007669"/>
    <property type="project" value="UniProtKB-KW"/>
</dbReference>
<dbReference type="SUPFAM" id="SSF53335">
    <property type="entry name" value="S-adenosyl-L-methionine-dependent methyltransferases"/>
    <property type="match status" value="1"/>
</dbReference>
<keyword evidence="2" id="KW-1185">Reference proteome</keyword>
<evidence type="ECO:0000313" key="2">
    <source>
        <dbReference type="Proteomes" id="UP000562254"/>
    </source>
</evidence>
<name>A0A840XLT7_9PROT</name>
<sequence>MRDLHAGAGPADGTTFTRDWFSRCIPAWRDLLPRVMPRPARILEIGAFEGRATCFMLETVLPPDADGEIHCVDTWQGGAEHAGIAMTEVLERFRANVRATLRRCGRHRVITHCKPSAAALLGLLGQGFAGRFDLAYVDGSHQAPDVLEDLVLAFRLLRRGGLMICDDYAWQRQAPGAEDVLDTPKIAVDAFTTIYRRRLRLPEWPSSYQVALVKTVE</sequence>
<dbReference type="AlphaFoldDB" id="A0A840XLT7"/>
<dbReference type="Gene3D" id="3.40.50.150">
    <property type="entry name" value="Vaccinia Virus protein VP39"/>
    <property type="match status" value="1"/>
</dbReference>
<dbReference type="Proteomes" id="UP000562254">
    <property type="component" value="Unassembled WGS sequence"/>
</dbReference>